<dbReference type="EMBL" id="CCKQ01002788">
    <property type="protein sequence ID" value="CDW73896.1"/>
    <property type="molecule type" value="Genomic_DNA"/>
</dbReference>
<name>A0A077ZWD2_STYLE</name>
<dbReference type="Proteomes" id="UP000039865">
    <property type="component" value="Unassembled WGS sequence"/>
</dbReference>
<dbReference type="InterPro" id="IPR006571">
    <property type="entry name" value="TLDc_dom"/>
</dbReference>
<evidence type="ECO:0000259" key="1">
    <source>
        <dbReference type="PROSITE" id="PS51886"/>
    </source>
</evidence>
<dbReference type="PANTHER" id="PTHR23354">
    <property type="entry name" value="NUCLEOLAR PROTEIN 7/ESTROGEN RECEPTOR COACTIVATOR-RELATED"/>
    <property type="match status" value="1"/>
</dbReference>
<organism evidence="2 3">
    <name type="scientific">Stylonychia lemnae</name>
    <name type="common">Ciliate</name>
    <dbReference type="NCBI Taxonomy" id="5949"/>
    <lineage>
        <taxon>Eukaryota</taxon>
        <taxon>Sar</taxon>
        <taxon>Alveolata</taxon>
        <taxon>Ciliophora</taxon>
        <taxon>Intramacronucleata</taxon>
        <taxon>Spirotrichea</taxon>
        <taxon>Stichotrichia</taxon>
        <taxon>Sporadotrichida</taxon>
        <taxon>Oxytrichidae</taxon>
        <taxon>Stylonychinae</taxon>
        <taxon>Stylonychia</taxon>
    </lineage>
</organism>
<reference evidence="2 3" key="1">
    <citation type="submission" date="2014-06" db="EMBL/GenBank/DDBJ databases">
        <authorList>
            <person name="Swart Estienne"/>
        </authorList>
    </citation>
    <scope>NUCLEOTIDE SEQUENCE [LARGE SCALE GENOMIC DNA]</scope>
    <source>
        <strain evidence="2 3">130c</strain>
    </source>
</reference>
<gene>
    <name evidence="2" type="primary">Contig5320.g5695</name>
    <name evidence="2" type="ORF">STYLEM_2886</name>
</gene>
<proteinExistence type="predicted"/>
<keyword evidence="3" id="KW-1185">Reference proteome</keyword>
<evidence type="ECO:0000313" key="2">
    <source>
        <dbReference type="EMBL" id="CDW73896.1"/>
    </source>
</evidence>
<feature type="domain" description="TLDc" evidence="1">
    <location>
        <begin position="294"/>
        <end position="467"/>
    </location>
</feature>
<sequence length="467" mass="52513">MHYVLSSQNQTTSLVNELDGVEDNQSLWVEEPRNKFDWQNANAFDWGQTSHFIDIAASPSGELYGIQQYVNDKKIIKKQGKKFNFVNGDWKSFDDDFQIKDIKFDMAGNFYVLDISNQLYAKNSKTKIILKNIKEYEITAQGKIYAISSTITQSNTQQLLNTWIQGDGFEYKLLSAAQFSQIVLKNEVPIYVDAMGYTIGYGQQCVKDITAGVDGSVWALSCLKDKLSENFQLIRWDPITLQWYSVKSMYGIKIAAYNEVSISVLDSFGRIMFSSEKSKYNDFDYIQKQLSPQLLADSKILSSTSLSFVQSLIDKEYSISTLCYRASQNGFTSQNFHSSCDFKGPTLTIIKTSTGKVAGGYTSLPWRSVNTYVVDKEAFLFSAENKVIVPAKGPNAIYDHINNGPTFGDGHDLYVAPNSNSNTNSGSNLGKAYDLPSGIVFQSTQAKTYLLGQSNFYISEIEVYYLQ</sequence>
<dbReference type="SMART" id="SM00584">
    <property type="entry name" value="TLDc"/>
    <property type="match status" value="1"/>
</dbReference>
<dbReference type="InParanoid" id="A0A077ZWD2"/>
<evidence type="ECO:0000313" key="3">
    <source>
        <dbReference type="Proteomes" id="UP000039865"/>
    </source>
</evidence>
<dbReference type="PROSITE" id="PS51886">
    <property type="entry name" value="TLDC"/>
    <property type="match status" value="1"/>
</dbReference>
<dbReference type="AlphaFoldDB" id="A0A077ZWD2"/>
<protein>
    <recommendedName>
        <fullName evidence="1">TLDc domain-containing protein</fullName>
    </recommendedName>
</protein>
<accession>A0A077ZWD2</accession>
<dbReference type="PANTHER" id="PTHR23354:SF122">
    <property type="entry name" value="GTPASE-ACTIVATING PROTEIN SKYWALKER"/>
    <property type="match status" value="1"/>
</dbReference>
<dbReference type="OrthoDB" id="309150at2759"/>
<dbReference type="Pfam" id="PF07534">
    <property type="entry name" value="TLD"/>
    <property type="match status" value="1"/>
</dbReference>